<name>A0A552UIZ9_9SPHN</name>
<feature type="domain" description="DUF5615" evidence="1">
    <location>
        <begin position="4"/>
        <end position="61"/>
    </location>
</feature>
<organism evidence="2 3">
    <name type="scientific">Glacieibacterium frigidum</name>
    <dbReference type="NCBI Taxonomy" id="2593303"/>
    <lineage>
        <taxon>Bacteria</taxon>
        <taxon>Pseudomonadati</taxon>
        <taxon>Pseudomonadota</taxon>
        <taxon>Alphaproteobacteria</taxon>
        <taxon>Sphingomonadales</taxon>
        <taxon>Sphingosinicellaceae</taxon>
        <taxon>Glacieibacterium</taxon>
    </lineage>
</organism>
<gene>
    <name evidence="2" type="ORF">FMM06_08930</name>
</gene>
<sequence length="64" mass="6858">MAVGAIIVTKDDDYLAFLAGTPPFTPVVWLRIGNCSRAEAIERVVSNLDTIATAVEAGRLLIEL</sequence>
<accession>A0A552UIZ9</accession>
<proteinExistence type="predicted"/>
<dbReference type="Proteomes" id="UP000317894">
    <property type="component" value="Unassembled WGS sequence"/>
</dbReference>
<dbReference type="EMBL" id="VJWA01000001">
    <property type="protein sequence ID" value="TRW18206.1"/>
    <property type="molecule type" value="Genomic_DNA"/>
</dbReference>
<dbReference type="OrthoDB" id="27473at2"/>
<reference evidence="2 3" key="1">
    <citation type="submission" date="2019-07" db="EMBL/GenBank/DDBJ databases">
        <title>Novel species isolated from glacier.</title>
        <authorList>
            <person name="Liu Q."/>
            <person name="Xin Y.-H."/>
        </authorList>
    </citation>
    <scope>NUCLEOTIDE SEQUENCE [LARGE SCALE GENOMIC DNA]</scope>
    <source>
        <strain evidence="2 3">LB1R16</strain>
    </source>
</reference>
<keyword evidence="3" id="KW-1185">Reference proteome</keyword>
<dbReference type="InterPro" id="IPR041049">
    <property type="entry name" value="DUF5615"/>
</dbReference>
<dbReference type="Pfam" id="PF18480">
    <property type="entry name" value="DUF5615"/>
    <property type="match status" value="1"/>
</dbReference>
<evidence type="ECO:0000313" key="3">
    <source>
        <dbReference type="Proteomes" id="UP000317894"/>
    </source>
</evidence>
<dbReference type="AlphaFoldDB" id="A0A552UIZ9"/>
<evidence type="ECO:0000259" key="1">
    <source>
        <dbReference type="Pfam" id="PF18480"/>
    </source>
</evidence>
<protein>
    <recommendedName>
        <fullName evidence="1">DUF5615 domain-containing protein</fullName>
    </recommendedName>
</protein>
<evidence type="ECO:0000313" key="2">
    <source>
        <dbReference type="EMBL" id="TRW18206.1"/>
    </source>
</evidence>
<comment type="caution">
    <text evidence="2">The sequence shown here is derived from an EMBL/GenBank/DDBJ whole genome shotgun (WGS) entry which is preliminary data.</text>
</comment>